<gene>
    <name evidence="2" type="ORF">SAMN02746062_01621</name>
</gene>
<name>A0A286EEN0_9NEIS</name>
<evidence type="ECO:0000313" key="3">
    <source>
        <dbReference type="Proteomes" id="UP000219669"/>
    </source>
</evidence>
<dbReference type="RefSeq" id="WP_179655857.1">
    <property type="nucleotide sequence ID" value="NZ_CP083931.1"/>
</dbReference>
<keyword evidence="3" id="KW-1185">Reference proteome</keyword>
<dbReference type="AlphaFoldDB" id="A0A286EEN0"/>
<keyword evidence="1" id="KW-1133">Transmembrane helix</keyword>
<keyword evidence="1" id="KW-0812">Transmembrane</keyword>
<dbReference type="EMBL" id="OCNF01000014">
    <property type="protein sequence ID" value="SOD69319.1"/>
    <property type="molecule type" value="Genomic_DNA"/>
</dbReference>
<dbReference type="Proteomes" id="UP000219669">
    <property type="component" value="Unassembled WGS sequence"/>
</dbReference>
<organism evidence="2 3">
    <name type="scientific">Alysiella filiformis DSM 16848</name>
    <dbReference type="NCBI Taxonomy" id="1120981"/>
    <lineage>
        <taxon>Bacteria</taxon>
        <taxon>Pseudomonadati</taxon>
        <taxon>Pseudomonadota</taxon>
        <taxon>Betaproteobacteria</taxon>
        <taxon>Neisseriales</taxon>
        <taxon>Neisseriaceae</taxon>
        <taxon>Alysiella</taxon>
    </lineage>
</organism>
<sequence>MFVQLFFYLTVISFLILEGRFCFWVYAQNGVAEKFRLPENNHMGLSGSLNWGIR</sequence>
<protein>
    <submittedName>
        <fullName evidence="2">Uncharacterized protein</fullName>
    </submittedName>
</protein>
<proteinExistence type="predicted"/>
<evidence type="ECO:0000313" key="2">
    <source>
        <dbReference type="EMBL" id="SOD69319.1"/>
    </source>
</evidence>
<feature type="transmembrane region" description="Helical" evidence="1">
    <location>
        <begin position="6"/>
        <end position="27"/>
    </location>
</feature>
<accession>A0A286EEN0</accession>
<keyword evidence="1" id="KW-0472">Membrane</keyword>
<evidence type="ECO:0000256" key="1">
    <source>
        <dbReference type="SAM" id="Phobius"/>
    </source>
</evidence>
<reference evidence="2 3" key="1">
    <citation type="submission" date="2017-09" db="EMBL/GenBank/DDBJ databases">
        <authorList>
            <person name="Ehlers B."/>
            <person name="Leendertz F.H."/>
        </authorList>
    </citation>
    <scope>NUCLEOTIDE SEQUENCE [LARGE SCALE GENOMIC DNA]</scope>
    <source>
        <strain evidence="2 3">DSM 16848</strain>
    </source>
</reference>